<protein>
    <recommendedName>
        <fullName evidence="1">Ubiquitin-like domain-containing protein</fullName>
    </recommendedName>
</protein>
<sequence length="75" mass="8809">MKIIICNMMEQHFEFQVNPNDTILQLKKMFCEKEGSLLENCRLTFGQNQLNDNQTIQQSNLKNGDIVYYSMNLGF</sequence>
<accession>A0A8S1PM69</accession>
<dbReference type="AlphaFoldDB" id="A0A8S1PM69"/>
<gene>
    <name evidence="2" type="ORF">PSON_ATCC_30995.1.T0820153</name>
</gene>
<name>A0A8S1PM69_9CILI</name>
<dbReference type="Proteomes" id="UP000692954">
    <property type="component" value="Unassembled WGS sequence"/>
</dbReference>
<dbReference type="InterPro" id="IPR000626">
    <property type="entry name" value="Ubiquitin-like_dom"/>
</dbReference>
<dbReference type="CDD" id="cd17039">
    <property type="entry name" value="Ubl_ubiquitin_like"/>
    <property type="match status" value="1"/>
</dbReference>
<comment type="caution">
    <text evidence="2">The sequence shown here is derived from an EMBL/GenBank/DDBJ whole genome shotgun (WGS) entry which is preliminary data.</text>
</comment>
<evidence type="ECO:0000313" key="2">
    <source>
        <dbReference type="EMBL" id="CAD8104510.1"/>
    </source>
</evidence>
<evidence type="ECO:0000259" key="1">
    <source>
        <dbReference type="PROSITE" id="PS50053"/>
    </source>
</evidence>
<reference evidence="2" key="1">
    <citation type="submission" date="2021-01" db="EMBL/GenBank/DDBJ databases">
        <authorList>
            <consortium name="Genoscope - CEA"/>
            <person name="William W."/>
        </authorList>
    </citation>
    <scope>NUCLEOTIDE SEQUENCE</scope>
</reference>
<proteinExistence type="predicted"/>
<evidence type="ECO:0000313" key="3">
    <source>
        <dbReference type="Proteomes" id="UP000692954"/>
    </source>
</evidence>
<organism evidence="2 3">
    <name type="scientific">Paramecium sonneborni</name>
    <dbReference type="NCBI Taxonomy" id="65129"/>
    <lineage>
        <taxon>Eukaryota</taxon>
        <taxon>Sar</taxon>
        <taxon>Alveolata</taxon>
        <taxon>Ciliophora</taxon>
        <taxon>Intramacronucleata</taxon>
        <taxon>Oligohymenophorea</taxon>
        <taxon>Peniculida</taxon>
        <taxon>Parameciidae</taxon>
        <taxon>Paramecium</taxon>
    </lineage>
</organism>
<dbReference type="EMBL" id="CAJJDN010000082">
    <property type="protein sequence ID" value="CAD8104510.1"/>
    <property type="molecule type" value="Genomic_DNA"/>
</dbReference>
<dbReference type="SMART" id="SM00213">
    <property type="entry name" value="UBQ"/>
    <property type="match status" value="1"/>
</dbReference>
<feature type="domain" description="Ubiquitin-like" evidence="1">
    <location>
        <begin position="1"/>
        <end position="68"/>
    </location>
</feature>
<dbReference type="OrthoDB" id="1043111at2759"/>
<keyword evidence="3" id="KW-1185">Reference proteome</keyword>
<dbReference type="Pfam" id="PF00240">
    <property type="entry name" value="ubiquitin"/>
    <property type="match status" value="1"/>
</dbReference>
<dbReference type="PROSITE" id="PS50053">
    <property type="entry name" value="UBIQUITIN_2"/>
    <property type="match status" value="1"/>
</dbReference>